<feature type="transmembrane region" description="Helical" evidence="8">
    <location>
        <begin position="93"/>
        <end position="113"/>
    </location>
</feature>
<feature type="transmembrane region" description="Helical" evidence="8">
    <location>
        <begin position="133"/>
        <end position="157"/>
    </location>
</feature>
<dbReference type="Pfam" id="PF00137">
    <property type="entry name" value="ATP-synt_C"/>
    <property type="match status" value="2"/>
</dbReference>
<evidence type="ECO:0000256" key="6">
    <source>
        <dbReference type="ARBA" id="ARBA00023065"/>
    </source>
</evidence>
<dbReference type="GO" id="GO:0033179">
    <property type="term" value="C:proton-transporting V-type ATPase, V0 domain"/>
    <property type="evidence" value="ECO:0007669"/>
    <property type="project" value="InterPro"/>
</dbReference>
<dbReference type="PANTHER" id="PTHR10263">
    <property type="entry name" value="V-TYPE PROTON ATPASE PROTEOLIPID SUBUNIT"/>
    <property type="match status" value="1"/>
</dbReference>
<reference evidence="10 11" key="1">
    <citation type="submission" date="2019-03" db="EMBL/GenBank/DDBJ databases">
        <title>Metabolic potential of uncultured bacteria and archaea associated with petroleum seepage in deep-sea sediments.</title>
        <authorList>
            <person name="Dong X."/>
            <person name="Hubert C."/>
        </authorList>
    </citation>
    <scope>NUCLEOTIDE SEQUENCE [LARGE SCALE GENOMIC DNA]</scope>
    <source>
        <strain evidence="10">E44_bin18</strain>
    </source>
</reference>
<protein>
    <submittedName>
        <fullName evidence="10">V-type ATP synthase subunit K</fullName>
    </submittedName>
</protein>
<dbReference type="FunFam" id="1.20.120.610:FF:000005">
    <property type="entry name" value="V-type sodium ATPase subunit K"/>
    <property type="match status" value="1"/>
</dbReference>
<dbReference type="InterPro" id="IPR000245">
    <property type="entry name" value="ATPase_proteolipid_csu"/>
</dbReference>
<dbReference type="SUPFAM" id="SSF81333">
    <property type="entry name" value="F1F0 ATP synthase subunit C"/>
    <property type="match status" value="2"/>
</dbReference>
<dbReference type="Proteomes" id="UP000315525">
    <property type="component" value="Unassembled WGS sequence"/>
</dbReference>
<keyword evidence="6 8" id="KW-0406">Ion transport</keyword>
<evidence type="ECO:0000256" key="5">
    <source>
        <dbReference type="ARBA" id="ARBA00022989"/>
    </source>
</evidence>
<proteinExistence type="inferred from homology"/>
<evidence type="ECO:0000256" key="2">
    <source>
        <dbReference type="ARBA" id="ARBA00007296"/>
    </source>
</evidence>
<accession>A0A523UQP2</accession>
<dbReference type="GO" id="GO:0046961">
    <property type="term" value="F:proton-transporting ATPase activity, rotational mechanism"/>
    <property type="evidence" value="ECO:0007669"/>
    <property type="project" value="InterPro"/>
</dbReference>
<dbReference type="CDD" id="cd18180">
    <property type="entry name" value="ATP-synt_Vo_Ao_c_NTPK_rpt2"/>
    <property type="match status" value="1"/>
</dbReference>
<keyword evidence="4 8" id="KW-0812">Transmembrane</keyword>
<dbReference type="InterPro" id="IPR002379">
    <property type="entry name" value="ATPase_proteolipid_c-like_dom"/>
</dbReference>
<sequence>MFDPLGLTLAIAGAALAVVLGGVGSAKGIGTVGRTACGVLAEQPEKFGSLLILVVLPGTQGFYGFLGAFLVMMRLGVISGDIPAITTLQGLQVMLACAPVGFAGLVSAIHQGLVCSAGVNLTAKRGDQAMKGVIYGVMVETYAVLGLLITILLLMGIKFG</sequence>
<dbReference type="EMBL" id="SOJN01000108">
    <property type="protein sequence ID" value="TET44844.1"/>
    <property type="molecule type" value="Genomic_DNA"/>
</dbReference>
<gene>
    <name evidence="10" type="ORF">E3J62_09315</name>
</gene>
<feature type="transmembrane region" description="Helical" evidence="8">
    <location>
        <begin position="49"/>
        <end position="72"/>
    </location>
</feature>
<evidence type="ECO:0000256" key="7">
    <source>
        <dbReference type="ARBA" id="ARBA00023136"/>
    </source>
</evidence>
<comment type="similarity">
    <text evidence="2 8">Belongs to the V-ATPase proteolipid subunit family.</text>
</comment>
<organism evidence="10 11">
    <name type="scientific">candidate division TA06 bacterium</name>
    <dbReference type="NCBI Taxonomy" id="2250710"/>
    <lineage>
        <taxon>Bacteria</taxon>
        <taxon>Bacteria division TA06</taxon>
    </lineage>
</organism>
<keyword evidence="3 8" id="KW-0813">Transport</keyword>
<comment type="caution">
    <text evidence="10">The sequence shown here is derived from an EMBL/GenBank/DDBJ whole genome shotgun (WGS) entry which is preliminary data.</text>
</comment>
<dbReference type="CDD" id="cd18179">
    <property type="entry name" value="ATP-synt_Vo_Ao_c_NTPK_rpt1"/>
    <property type="match status" value="1"/>
</dbReference>
<dbReference type="Gene3D" id="1.20.120.610">
    <property type="entry name" value="lithium bound rotor ring of v- atpase"/>
    <property type="match status" value="1"/>
</dbReference>
<evidence type="ECO:0000256" key="1">
    <source>
        <dbReference type="ARBA" id="ARBA00004141"/>
    </source>
</evidence>
<evidence type="ECO:0000256" key="4">
    <source>
        <dbReference type="ARBA" id="ARBA00022692"/>
    </source>
</evidence>
<evidence type="ECO:0000256" key="8">
    <source>
        <dbReference type="RuleBase" id="RU363060"/>
    </source>
</evidence>
<keyword evidence="5 8" id="KW-1133">Transmembrane helix</keyword>
<dbReference type="NCBIfam" id="NF005124">
    <property type="entry name" value="PRK06558.1"/>
    <property type="match status" value="1"/>
</dbReference>
<dbReference type="AlphaFoldDB" id="A0A523UQP2"/>
<feature type="domain" description="V-ATPase proteolipid subunit C-like" evidence="9">
    <location>
        <begin position="96"/>
        <end position="153"/>
    </location>
</feature>
<evidence type="ECO:0000313" key="11">
    <source>
        <dbReference type="Proteomes" id="UP000315525"/>
    </source>
</evidence>
<dbReference type="PRINTS" id="PR00122">
    <property type="entry name" value="VACATPASE"/>
</dbReference>
<keyword evidence="7 8" id="KW-0472">Membrane</keyword>
<comment type="subcellular location">
    <subcellularLocation>
        <location evidence="1">Membrane</location>
        <topology evidence="1">Multi-pass membrane protein</topology>
    </subcellularLocation>
</comment>
<evidence type="ECO:0000313" key="10">
    <source>
        <dbReference type="EMBL" id="TET44844.1"/>
    </source>
</evidence>
<evidence type="ECO:0000256" key="3">
    <source>
        <dbReference type="ARBA" id="ARBA00022448"/>
    </source>
</evidence>
<dbReference type="InterPro" id="IPR035921">
    <property type="entry name" value="F/V-ATP_Csub_sf"/>
</dbReference>
<feature type="domain" description="V-ATPase proteolipid subunit C-like" evidence="9">
    <location>
        <begin position="13"/>
        <end position="70"/>
    </location>
</feature>
<evidence type="ECO:0000259" key="9">
    <source>
        <dbReference type="Pfam" id="PF00137"/>
    </source>
</evidence>
<name>A0A523UQP2_UNCT6</name>